<dbReference type="GO" id="GO:0016298">
    <property type="term" value="F:lipase activity"/>
    <property type="evidence" value="ECO:0007669"/>
    <property type="project" value="TreeGrafter"/>
</dbReference>
<dbReference type="GO" id="GO:0016042">
    <property type="term" value="P:lipid catabolic process"/>
    <property type="evidence" value="ECO:0007669"/>
    <property type="project" value="InterPro"/>
</dbReference>
<keyword evidence="2" id="KW-0378">Hydrolase</keyword>
<dbReference type="InterPro" id="IPR029058">
    <property type="entry name" value="AB_hydrolase_fold"/>
</dbReference>
<dbReference type="InterPro" id="IPR002918">
    <property type="entry name" value="Lipase_EstA/Esterase_EstB"/>
</dbReference>
<evidence type="ECO:0000313" key="2">
    <source>
        <dbReference type="EMBL" id="WTP91091.1"/>
    </source>
</evidence>
<dbReference type="PANTHER" id="PTHR32015:SF1">
    <property type="entry name" value="LIPASE"/>
    <property type="match status" value="1"/>
</dbReference>
<organism evidence="2">
    <name type="scientific">Streptomyces sp. NBC_00180</name>
    <dbReference type="NCBI Taxonomy" id="2903632"/>
    <lineage>
        <taxon>Bacteria</taxon>
        <taxon>Bacillati</taxon>
        <taxon>Actinomycetota</taxon>
        <taxon>Actinomycetes</taxon>
        <taxon>Kitasatosporales</taxon>
        <taxon>Streptomycetaceae</taxon>
        <taxon>Streptomyces</taxon>
    </lineage>
</organism>
<dbReference type="Pfam" id="PF00561">
    <property type="entry name" value="Abhydrolase_1"/>
    <property type="match status" value="1"/>
</dbReference>
<evidence type="ECO:0000259" key="1">
    <source>
        <dbReference type="Pfam" id="PF00561"/>
    </source>
</evidence>
<accession>A0AAU1IB85</accession>
<dbReference type="SUPFAM" id="SSF53474">
    <property type="entry name" value="alpha/beta-Hydrolases"/>
    <property type="match status" value="1"/>
</dbReference>
<protein>
    <submittedName>
        <fullName evidence="2">Alpha/beta fold hydrolase</fullName>
    </submittedName>
</protein>
<dbReference type="PANTHER" id="PTHR32015">
    <property type="entry name" value="FASTING INDUCED LIPASE"/>
    <property type="match status" value="1"/>
</dbReference>
<dbReference type="InterPro" id="IPR000073">
    <property type="entry name" value="AB_hydrolase_1"/>
</dbReference>
<feature type="domain" description="AB hydrolase-1" evidence="1">
    <location>
        <begin position="83"/>
        <end position="196"/>
    </location>
</feature>
<sequence length="330" mass="35091">MSHRRVRPAPRSRLITWWATAGAVTALALGLPGASVAADRPTPPEGGITAAPAAFVRGTLQPEAAPPGANNWKCRPTAAHPRPVVLLHATLTNAHTNWSMLSPQLKRAGYCVFAPNYGGAPGVPFKGTRHIPDSAREVARYVDRVLKATGSRQVDLVGHSQGGGLLPRWYLRFEGGTNPARPSHNKVRRLIGLAPSNHGTTLSGLGTLTTALGLNPTVSAVAGQAFSDQMVGSRVNTTLDRDGDTQRGVTYTVIATRYDEAVTPYHNQFLRAGPGATVRNITLQDVCPQDRSEHLSIAYDSNAAQLVLNALDPAHAQRVHCRFSAPLLGG</sequence>
<gene>
    <name evidence="2" type="ORF">OG477_39660</name>
</gene>
<dbReference type="AlphaFoldDB" id="A0AAU1IB85"/>
<proteinExistence type="predicted"/>
<dbReference type="EMBL" id="CP108140">
    <property type="protein sequence ID" value="WTP91091.1"/>
    <property type="molecule type" value="Genomic_DNA"/>
</dbReference>
<dbReference type="Gene3D" id="3.40.50.1820">
    <property type="entry name" value="alpha/beta hydrolase"/>
    <property type="match status" value="1"/>
</dbReference>
<name>A0AAU1IB85_9ACTN</name>
<reference evidence="2" key="1">
    <citation type="submission" date="2022-10" db="EMBL/GenBank/DDBJ databases">
        <title>The complete genomes of actinobacterial strains from the NBC collection.</title>
        <authorList>
            <person name="Joergensen T.S."/>
            <person name="Alvarez Arevalo M."/>
            <person name="Sterndorff E.B."/>
            <person name="Faurdal D."/>
            <person name="Vuksanovic O."/>
            <person name="Mourched A.-S."/>
            <person name="Charusanti P."/>
            <person name="Shaw S."/>
            <person name="Blin K."/>
            <person name="Weber T."/>
        </authorList>
    </citation>
    <scope>NUCLEOTIDE SEQUENCE</scope>
    <source>
        <strain evidence="2">NBC 00180</strain>
    </source>
</reference>